<dbReference type="AlphaFoldDB" id="A0A2S6IDP4"/>
<dbReference type="PANTHER" id="PTHR43433">
    <property type="entry name" value="HYDROLASE, ALPHA/BETA FOLD FAMILY PROTEIN"/>
    <property type="match status" value="1"/>
</dbReference>
<dbReference type="InterPro" id="IPR029058">
    <property type="entry name" value="AB_hydrolase_fold"/>
</dbReference>
<dbReference type="Proteomes" id="UP000239485">
    <property type="component" value="Unassembled WGS sequence"/>
</dbReference>
<dbReference type="PRINTS" id="PR00111">
    <property type="entry name" value="ABHYDROLASE"/>
</dbReference>
<proteinExistence type="predicted"/>
<feature type="domain" description="AB hydrolase-1" evidence="1">
    <location>
        <begin position="25"/>
        <end position="250"/>
    </location>
</feature>
<dbReference type="RefSeq" id="WP_146099625.1">
    <property type="nucleotide sequence ID" value="NZ_PTJD01000015.1"/>
</dbReference>
<accession>A0A2S6IDP4</accession>
<keyword evidence="3" id="KW-1185">Reference proteome</keyword>
<sequence>MHARRELLEIGHHRVAVDVTEGESPLLLLNGVGGGRAMWEPLREQLPPGIATIAYDAPGCGASPPANAPLSIHDQARIAAGVLARLGVARADVLGFSFGGMVAQQLARDVPGAVRRLVLVATGVGVGSVPGSALAYALLTLPQMADPNWMRSAAPHLFGGRLARRPADLERYARRYAQPVHPASYAGQLQAALLWSSLPWLSRLRAPALVLTGGEDPLVPVCNATLLGALLPQARVHVVRGAGHLLLLEAAAEAAAAIGGFLGPERAGSARR</sequence>
<name>A0A2S6IDP4_9ACTN</name>
<evidence type="ECO:0000259" key="1">
    <source>
        <dbReference type="Pfam" id="PF00561"/>
    </source>
</evidence>
<comment type="caution">
    <text evidence="2">The sequence shown here is derived from an EMBL/GenBank/DDBJ whole genome shotgun (WGS) entry which is preliminary data.</text>
</comment>
<dbReference type="EMBL" id="PTJD01000015">
    <property type="protein sequence ID" value="PPK92306.1"/>
    <property type="molecule type" value="Genomic_DNA"/>
</dbReference>
<dbReference type="PANTHER" id="PTHR43433:SF5">
    <property type="entry name" value="AB HYDROLASE-1 DOMAIN-CONTAINING PROTEIN"/>
    <property type="match status" value="1"/>
</dbReference>
<dbReference type="GO" id="GO:0046503">
    <property type="term" value="P:glycerolipid catabolic process"/>
    <property type="evidence" value="ECO:0007669"/>
    <property type="project" value="TreeGrafter"/>
</dbReference>
<dbReference type="InterPro" id="IPR050471">
    <property type="entry name" value="AB_hydrolase"/>
</dbReference>
<organism evidence="2 3">
    <name type="scientific">Kineococcus xinjiangensis</name>
    <dbReference type="NCBI Taxonomy" id="512762"/>
    <lineage>
        <taxon>Bacteria</taxon>
        <taxon>Bacillati</taxon>
        <taxon>Actinomycetota</taxon>
        <taxon>Actinomycetes</taxon>
        <taxon>Kineosporiales</taxon>
        <taxon>Kineosporiaceae</taxon>
        <taxon>Kineococcus</taxon>
    </lineage>
</organism>
<gene>
    <name evidence="2" type="ORF">CLV92_11552</name>
</gene>
<dbReference type="Pfam" id="PF00561">
    <property type="entry name" value="Abhydrolase_1"/>
    <property type="match status" value="1"/>
</dbReference>
<reference evidence="2 3" key="1">
    <citation type="submission" date="2018-02" db="EMBL/GenBank/DDBJ databases">
        <title>Genomic Encyclopedia of Archaeal and Bacterial Type Strains, Phase II (KMG-II): from individual species to whole genera.</title>
        <authorList>
            <person name="Goeker M."/>
        </authorList>
    </citation>
    <scope>NUCLEOTIDE SEQUENCE [LARGE SCALE GENOMIC DNA]</scope>
    <source>
        <strain evidence="2 3">DSM 22857</strain>
    </source>
</reference>
<protein>
    <submittedName>
        <fullName evidence="2">Pimeloyl-ACP methyl ester carboxylesterase</fullName>
    </submittedName>
</protein>
<dbReference type="Gene3D" id="3.40.50.1820">
    <property type="entry name" value="alpha/beta hydrolase"/>
    <property type="match status" value="1"/>
</dbReference>
<evidence type="ECO:0000313" key="2">
    <source>
        <dbReference type="EMBL" id="PPK92306.1"/>
    </source>
</evidence>
<dbReference type="GO" id="GO:0004806">
    <property type="term" value="F:triacylglycerol lipase activity"/>
    <property type="evidence" value="ECO:0007669"/>
    <property type="project" value="TreeGrafter"/>
</dbReference>
<dbReference type="SUPFAM" id="SSF53474">
    <property type="entry name" value="alpha/beta-Hydrolases"/>
    <property type="match status" value="1"/>
</dbReference>
<dbReference type="OrthoDB" id="8957634at2"/>
<dbReference type="InterPro" id="IPR000073">
    <property type="entry name" value="AB_hydrolase_1"/>
</dbReference>
<evidence type="ECO:0000313" key="3">
    <source>
        <dbReference type="Proteomes" id="UP000239485"/>
    </source>
</evidence>